<evidence type="ECO:0000313" key="3">
    <source>
        <dbReference type="Proteomes" id="UP000599688"/>
    </source>
</evidence>
<organism evidence="2 3">
    <name type="scientific">Psychroflexus salis</name>
    <dbReference type="NCBI Taxonomy" id="1526574"/>
    <lineage>
        <taxon>Bacteria</taxon>
        <taxon>Pseudomonadati</taxon>
        <taxon>Bacteroidota</taxon>
        <taxon>Flavobacteriia</taxon>
        <taxon>Flavobacteriales</taxon>
        <taxon>Flavobacteriaceae</taxon>
        <taxon>Psychroflexus</taxon>
    </lineage>
</organism>
<keyword evidence="1" id="KW-0175">Coiled coil</keyword>
<dbReference type="NCBIfam" id="NF033487">
    <property type="entry name" value="Lacal_2735_fam"/>
    <property type="match status" value="1"/>
</dbReference>
<proteinExistence type="predicted"/>
<evidence type="ECO:0000256" key="1">
    <source>
        <dbReference type="SAM" id="Coils"/>
    </source>
</evidence>
<comment type="caution">
    <text evidence="2">The sequence shown here is derived from an EMBL/GenBank/DDBJ whole genome shotgun (WGS) entry which is preliminary data.</text>
</comment>
<evidence type="ECO:0000313" key="2">
    <source>
        <dbReference type="EMBL" id="GGE18151.1"/>
    </source>
</evidence>
<dbReference type="RefSeq" id="WP_188406628.1">
    <property type="nucleotide sequence ID" value="NZ_BMGL01000010.1"/>
</dbReference>
<dbReference type="AlphaFoldDB" id="A0A917EAE7"/>
<feature type="coiled-coil region" evidence="1">
    <location>
        <begin position="4"/>
        <end position="56"/>
    </location>
</feature>
<sequence length="58" mass="6838">MFGLFKKKSEIDQLRDQYKKLQKESFDLSKSNRSAADKKLAEAEEVFKKIEALKEKEN</sequence>
<evidence type="ECO:0008006" key="4">
    <source>
        <dbReference type="Google" id="ProtNLM"/>
    </source>
</evidence>
<keyword evidence="3" id="KW-1185">Reference proteome</keyword>
<reference evidence="2 3" key="1">
    <citation type="journal article" date="2014" name="Int. J. Syst. Evol. Microbiol.">
        <title>Complete genome sequence of Corynebacterium casei LMG S-19264T (=DSM 44701T), isolated from a smear-ripened cheese.</title>
        <authorList>
            <consortium name="US DOE Joint Genome Institute (JGI-PGF)"/>
            <person name="Walter F."/>
            <person name="Albersmeier A."/>
            <person name="Kalinowski J."/>
            <person name="Ruckert C."/>
        </authorList>
    </citation>
    <scope>NUCLEOTIDE SEQUENCE [LARGE SCALE GENOMIC DNA]</scope>
    <source>
        <strain evidence="2 3">CGMCC 1.12925</strain>
    </source>
</reference>
<gene>
    <name evidence="2" type="ORF">GCM10010831_19200</name>
</gene>
<protein>
    <recommendedName>
        <fullName evidence="4">Lacal_2735 family protein</fullName>
    </recommendedName>
</protein>
<accession>A0A917EAE7</accession>
<dbReference type="EMBL" id="BMGL01000010">
    <property type="protein sequence ID" value="GGE18151.1"/>
    <property type="molecule type" value="Genomic_DNA"/>
</dbReference>
<dbReference type="Proteomes" id="UP000599688">
    <property type="component" value="Unassembled WGS sequence"/>
</dbReference>
<name>A0A917EAE7_9FLAO</name>
<dbReference type="Pfam" id="PF20027">
    <property type="entry name" value="DUF6435"/>
    <property type="match status" value="1"/>
</dbReference>
<dbReference type="InterPro" id="IPR045493">
    <property type="entry name" value="DUF6435"/>
</dbReference>